<comment type="caution">
    <text evidence="8">The sequence shown here is derived from an EMBL/GenBank/DDBJ whole genome shotgun (WGS) entry which is preliminary data.</text>
</comment>
<evidence type="ECO:0000259" key="7">
    <source>
        <dbReference type="PROSITE" id="PS51755"/>
    </source>
</evidence>
<sequence length="278" mass="31360">MCHLFSEGWKNSVCLPPISAGLPQFFVIFQLKIGYTGYKNEVEIIMNEEIYIAEDEDGIRLTVKTFLESEGYAVSDFPNGDLLYDAFLDKQPDLVILDVMMPGSSGFEITKKIRDISSVPIIILTAKDSDMDYATGINLGSDDYFTKPFSAIALNMRVKAMLRRIKMDQERLPTRQEEATLRIGDIEIDLAAMSVKQNGVSLNLTPNEYNVFVYLIENKNRAVSRDELLDSIWGYGKDIETRACDDTVRRLRKKLAGSTVEIETVWGFGFTVKESSEG</sequence>
<dbReference type="AlphaFoldDB" id="A0A644Y330"/>
<dbReference type="GO" id="GO:0005829">
    <property type="term" value="C:cytosol"/>
    <property type="evidence" value="ECO:0007669"/>
    <property type="project" value="TreeGrafter"/>
</dbReference>
<dbReference type="SUPFAM" id="SSF46894">
    <property type="entry name" value="C-terminal effector domain of the bipartite response regulators"/>
    <property type="match status" value="1"/>
</dbReference>
<dbReference type="EMBL" id="VSSQ01003410">
    <property type="protein sequence ID" value="MPM20554.1"/>
    <property type="molecule type" value="Genomic_DNA"/>
</dbReference>
<evidence type="ECO:0000259" key="6">
    <source>
        <dbReference type="PROSITE" id="PS50110"/>
    </source>
</evidence>
<dbReference type="GO" id="GO:0032993">
    <property type="term" value="C:protein-DNA complex"/>
    <property type="evidence" value="ECO:0007669"/>
    <property type="project" value="TreeGrafter"/>
</dbReference>
<keyword evidence="5" id="KW-0804">Transcription</keyword>
<dbReference type="InterPro" id="IPR001789">
    <property type="entry name" value="Sig_transdc_resp-reg_receiver"/>
</dbReference>
<dbReference type="GO" id="GO:0000976">
    <property type="term" value="F:transcription cis-regulatory region binding"/>
    <property type="evidence" value="ECO:0007669"/>
    <property type="project" value="TreeGrafter"/>
</dbReference>
<dbReference type="PROSITE" id="PS51755">
    <property type="entry name" value="OMPR_PHOB"/>
    <property type="match status" value="1"/>
</dbReference>
<dbReference type="InterPro" id="IPR001867">
    <property type="entry name" value="OmpR/PhoB-type_DNA-bd"/>
</dbReference>
<evidence type="ECO:0000256" key="3">
    <source>
        <dbReference type="ARBA" id="ARBA00023015"/>
    </source>
</evidence>
<evidence type="ECO:0000256" key="4">
    <source>
        <dbReference type="ARBA" id="ARBA00023125"/>
    </source>
</evidence>
<dbReference type="InterPro" id="IPR036388">
    <property type="entry name" value="WH-like_DNA-bd_sf"/>
</dbReference>
<dbReference type="InterPro" id="IPR016032">
    <property type="entry name" value="Sig_transdc_resp-reg_C-effctor"/>
</dbReference>
<proteinExistence type="predicted"/>
<evidence type="ECO:0000256" key="1">
    <source>
        <dbReference type="ARBA" id="ARBA00022553"/>
    </source>
</evidence>
<dbReference type="SMART" id="SM00862">
    <property type="entry name" value="Trans_reg_C"/>
    <property type="match status" value="1"/>
</dbReference>
<dbReference type="CDD" id="cd00383">
    <property type="entry name" value="trans_reg_C"/>
    <property type="match status" value="1"/>
</dbReference>
<dbReference type="Pfam" id="PF00072">
    <property type="entry name" value="Response_reg"/>
    <property type="match status" value="1"/>
</dbReference>
<dbReference type="Gene3D" id="1.10.10.10">
    <property type="entry name" value="Winged helix-like DNA-binding domain superfamily/Winged helix DNA-binding domain"/>
    <property type="match status" value="1"/>
</dbReference>
<keyword evidence="3" id="KW-0805">Transcription regulation</keyword>
<dbReference type="GO" id="GO:0000156">
    <property type="term" value="F:phosphorelay response regulator activity"/>
    <property type="evidence" value="ECO:0007669"/>
    <property type="project" value="TreeGrafter"/>
</dbReference>
<dbReference type="InterPro" id="IPR039420">
    <property type="entry name" value="WalR-like"/>
</dbReference>
<feature type="domain" description="Response regulatory" evidence="6">
    <location>
        <begin position="49"/>
        <end position="162"/>
    </location>
</feature>
<accession>A0A644Y330</accession>
<keyword evidence="4" id="KW-0238">DNA-binding</keyword>
<keyword evidence="1" id="KW-0597">Phosphoprotein</keyword>
<dbReference type="PANTHER" id="PTHR48111:SF21">
    <property type="entry name" value="DNA-BINDING DUAL MASTER TRANSCRIPTIONAL REGULATOR RPAA"/>
    <property type="match status" value="1"/>
</dbReference>
<dbReference type="PANTHER" id="PTHR48111">
    <property type="entry name" value="REGULATOR OF RPOS"/>
    <property type="match status" value="1"/>
</dbReference>
<gene>
    <name evidence="8" type="primary">cseB_3</name>
    <name evidence="8" type="ORF">SDC9_66985</name>
</gene>
<feature type="domain" description="OmpR/PhoB-type" evidence="7">
    <location>
        <begin position="178"/>
        <end position="274"/>
    </location>
</feature>
<dbReference type="GO" id="GO:0006355">
    <property type="term" value="P:regulation of DNA-templated transcription"/>
    <property type="evidence" value="ECO:0007669"/>
    <property type="project" value="InterPro"/>
</dbReference>
<dbReference type="CDD" id="cd17574">
    <property type="entry name" value="REC_OmpR"/>
    <property type="match status" value="1"/>
</dbReference>
<name>A0A644Y330_9ZZZZ</name>
<dbReference type="SUPFAM" id="SSF52172">
    <property type="entry name" value="CheY-like"/>
    <property type="match status" value="1"/>
</dbReference>
<evidence type="ECO:0000256" key="5">
    <source>
        <dbReference type="ARBA" id="ARBA00023163"/>
    </source>
</evidence>
<dbReference type="PROSITE" id="PS50110">
    <property type="entry name" value="RESPONSE_REGULATORY"/>
    <property type="match status" value="1"/>
</dbReference>
<reference evidence="8" key="1">
    <citation type="submission" date="2019-08" db="EMBL/GenBank/DDBJ databases">
        <authorList>
            <person name="Kucharzyk K."/>
            <person name="Murdoch R.W."/>
            <person name="Higgins S."/>
            <person name="Loffler F."/>
        </authorList>
    </citation>
    <scope>NUCLEOTIDE SEQUENCE</scope>
</reference>
<organism evidence="8">
    <name type="scientific">bioreactor metagenome</name>
    <dbReference type="NCBI Taxonomy" id="1076179"/>
    <lineage>
        <taxon>unclassified sequences</taxon>
        <taxon>metagenomes</taxon>
        <taxon>ecological metagenomes</taxon>
    </lineage>
</organism>
<evidence type="ECO:0000313" key="8">
    <source>
        <dbReference type="EMBL" id="MPM20554.1"/>
    </source>
</evidence>
<dbReference type="Pfam" id="PF00486">
    <property type="entry name" value="Trans_reg_C"/>
    <property type="match status" value="1"/>
</dbReference>
<keyword evidence="2" id="KW-0902">Two-component regulatory system</keyword>
<dbReference type="Gene3D" id="3.40.50.2300">
    <property type="match status" value="1"/>
</dbReference>
<dbReference type="InterPro" id="IPR011006">
    <property type="entry name" value="CheY-like_superfamily"/>
</dbReference>
<protein>
    <submittedName>
        <fullName evidence="8">Transcriptional regulatory protein CseB</fullName>
    </submittedName>
</protein>
<evidence type="ECO:0000256" key="2">
    <source>
        <dbReference type="ARBA" id="ARBA00023012"/>
    </source>
</evidence>
<dbReference type="SMART" id="SM00448">
    <property type="entry name" value="REC"/>
    <property type="match status" value="1"/>
</dbReference>